<dbReference type="GO" id="GO:0019843">
    <property type="term" value="F:rRNA binding"/>
    <property type="evidence" value="ECO:0007669"/>
    <property type="project" value="UniProtKB-UniRule"/>
</dbReference>
<dbReference type="NCBIfam" id="NF003432">
    <property type="entry name" value="PRK04946.1"/>
    <property type="match status" value="1"/>
</dbReference>
<dbReference type="SUPFAM" id="SSF160443">
    <property type="entry name" value="SMR domain-like"/>
    <property type="match status" value="1"/>
</dbReference>
<dbReference type="Pfam" id="PF01713">
    <property type="entry name" value="Smr"/>
    <property type="match status" value="1"/>
</dbReference>
<comment type="similarity">
    <text evidence="6">Belongs to the SmrB family.</text>
</comment>
<dbReference type="HAMAP" id="MF_01042">
    <property type="entry name" value="SmrB"/>
    <property type="match status" value="1"/>
</dbReference>
<protein>
    <recommendedName>
        <fullName evidence="6">Ribosome rescue factor SmrB</fullName>
        <ecNumber evidence="6">3.1.-.-</ecNumber>
    </recommendedName>
</protein>
<dbReference type="InterPro" id="IPR022990">
    <property type="entry name" value="SmrB-like"/>
</dbReference>
<reference evidence="9" key="1">
    <citation type="submission" date="2016-02" db="EMBL/GenBank/DDBJ databases">
        <authorList>
            <person name="Schultz-Johansen M."/>
            <person name="Glaring M.A."/>
            <person name="Bech P.K."/>
            <person name="Stougaard P."/>
        </authorList>
    </citation>
    <scope>NUCLEOTIDE SEQUENCE [LARGE SCALE GENOMIC DNA]</scope>
    <source>
        <strain evidence="9">S66</strain>
    </source>
</reference>
<proteinExistence type="inferred from homology"/>
<dbReference type="PANTHER" id="PTHR35562:SF1">
    <property type="entry name" value="UPF0115 PROTEIN YFCN"/>
    <property type="match status" value="1"/>
</dbReference>
<evidence type="ECO:0000256" key="3">
    <source>
        <dbReference type="ARBA" id="ARBA00022759"/>
    </source>
</evidence>
<dbReference type="GO" id="GO:0072344">
    <property type="term" value="P:rescue of stalled ribosome"/>
    <property type="evidence" value="ECO:0007669"/>
    <property type="project" value="UniProtKB-UniRule"/>
</dbReference>
<dbReference type="AlphaFoldDB" id="A0A148KNE3"/>
<evidence type="ECO:0000313" key="8">
    <source>
        <dbReference type="EMBL" id="KXI27843.1"/>
    </source>
</evidence>
<keyword evidence="3 6" id="KW-0255">Endonuclease</keyword>
<dbReference type="GO" id="GO:0004521">
    <property type="term" value="F:RNA endonuclease activity"/>
    <property type="evidence" value="ECO:0007669"/>
    <property type="project" value="UniProtKB-UniRule"/>
</dbReference>
<dbReference type="Proteomes" id="UP000070299">
    <property type="component" value="Unassembled WGS sequence"/>
</dbReference>
<comment type="function">
    <text evidence="6">Acts as a ribosome collision sensor. Detects stalled/collided disomes (pairs of ribosomes where the leading ribosome is stalled and a second ribosome has collided with it) and endonucleolytically cleaves mRNA at the 5' boundary of the stalled ribosome. Stalled/collided disomes form a new interface (primarily via the 30S subunits) that binds SmrB. Cleaved mRNA becomes available for tmRNA ligation, leading to ribosomal subunit dissociation and rescue of stalled ribosomes.</text>
</comment>
<dbReference type="STRING" id="1799789.AX660_20190"/>
<dbReference type="InterPro" id="IPR002625">
    <property type="entry name" value="Smr_dom"/>
</dbReference>
<evidence type="ECO:0000256" key="2">
    <source>
        <dbReference type="ARBA" id="ARBA00022730"/>
    </source>
</evidence>
<name>A0A148KNE3_9ALTE</name>
<dbReference type="SMART" id="SM00463">
    <property type="entry name" value="SMR"/>
    <property type="match status" value="1"/>
</dbReference>
<organism evidence="8 9">
    <name type="scientific">Paraglaciecola hydrolytica</name>
    <dbReference type="NCBI Taxonomy" id="1799789"/>
    <lineage>
        <taxon>Bacteria</taxon>
        <taxon>Pseudomonadati</taxon>
        <taxon>Pseudomonadota</taxon>
        <taxon>Gammaproteobacteria</taxon>
        <taxon>Alteromonadales</taxon>
        <taxon>Alteromonadaceae</taxon>
        <taxon>Paraglaciecola</taxon>
    </lineage>
</organism>
<evidence type="ECO:0000256" key="6">
    <source>
        <dbReference type="HAMAP-Rule" id="MF_01042"/>
    </source>
</evidence>
<dbReference type="EC" id="3.1.-.-" evidence="6"/>
<evidence type="ECO:0000313" key="9">
    <source>
        <dbReference type="Proteomes" id="UP000070299"/>
    </source>
</evidence>
<keyword evidence="2 6" id="KW-0699">rRNA-binding</keyword>
<comment type="caution">
    <text evidence="8">The sequence shown here is derived from an EMBL/GenBank/DDBJ whole genome shotgun (WGS) entry which is preliminary data.</text>
</comment>
<dbReference type="GO" id="GO:0016787">
    <property type="term" value="F:hydrolase activity"/>
    <property type="evidence" value="ECO:0007669"/>
    <property type="project" value="UniProtKB-KW"/>
</dbReference>
<evidence type="ECO:0000256" key="1">
    <source>
        <dbReference type="ARBA" id="ARBA00022722"/>
    </source>
</evidence>
<keyword evidence="1 6" id="KW-0540">Nuclease</keyword>
<dbReference type="RefSeq" id="WP_068379487.1">
    <property type="nucleotide sequence ID" value="NZ_LSNE01000009.1"/>
</dbReference>
<comment type="subunit">
    <text evidence="6">Associates with collided ribosomes, but not with correctly translating polysomes.</text>
</comment>
<feature type="domain" description="Smr" evidence="7">
    <location>
        <begin position="108"/>
        <end position="183"/>
    </location>
</feature>
<dbReference type="Gene3D" id="3.30.1370.110">
    <property type="match status" value="1"/>
</dbReference>
<evidence type="ECO:0000256" key="5">
    <source>
        <dbReference type="ARBA" id="ARBA00022884"/>
    </source>
</evidence>
<accession>A0A148KNE3</accession>
<sequence length="191" mass="21652">MKIIKPKQNVDQPTVDLDLFNQETSGIVPLKQDKIPPQRFSSKYISQSKQKNLNERTQIKQVTASFVFSDGFEGYFNPDEKLKYLKVGVDNHEIKRLGRGDYSPELLLDLHGLTQEDAKLEIAALLHAAHKQHVHCVSIMHGIGKFILKKSVPNWLTQHPYVLGFHQAPAEWGGKSALLVLLDVPDNHKKI</sequence>
<dbReference type="PANTHER" id="PTHR35562">
    <property type="entry name" value="DNA ENDONUCLEASE SMRA-RELATED"/>
    <property type="match status" value="1"/>
</dbReference>
<dbReference type="OrthoDB" id="5795446at2"/>
<gene>
    <name evidence="6" type="primary">smrB</name>
    <name evidence="8" type="ORF">AX660_20190</name>
</gene>
<dbReference type="InterPro" id="IPR036063">
    <property type="entry name" value="Smr_dom_sf"/>
</dbReference>
<keyword evidence="9" id="KW-1185">Reference proteome</keyword>
<keyword evidence="5 6" id="KW-0694">RNA-binding</keyword>
<evidence type="ECO:0000256" key="4">
    <source>
        <dbReference type="ARBA" id="ARBA00022801"/>
    </source>
</evidence>
<evidence type="ECO:0000259" key="7">
    <source>
        <dbReference type="PROSITE" id="PS50828"/>
    </source>
</evidence>
<dbReference type="EMBL" id="LSNE01000009">
    <property type="protein sequence ID" value="KXI27843.1"/>
    <property type="molecule type" value="Genomic_DNA"/>
</dbReference>
<keyword evidence="4 6" id="KW-0378">Hydrolase</keyword>
<dbReference type="PROSITE" id="PS50828">
    <property type="entry name" value="SMR"/>
    <property type="match status" value="1"/>
</dbReference>